<evidence type="ECO:0000313" key="2">
    <source>
        <dbReference type="EMBL" id="QDT95842.1"/>
    </source>
</evidence>
<sequence length="96" mass="10899">MGSMQQLMITPEYSLPKTTTPSDSLMIQKDSLEKTDETQNLSISVLEWLNAELRKEVEKQEIVALETNDNMMDRLQNLLTSKATGITIMMTGLFLM</sequence>
<dbReference type="Proteomes" id="UP000318704">
    <property type="component" value="Chromosome"/>
</dbReference>
<dbReference type="KEGG" id="gaw:V144x_12900"/>
<gene>
    <name evidence="2" type="ORF">V144x_12900</name>
</gene>
<evidence type="ECO:0000256" key="1">
    <source>
        <dbReference type="SAM" id="MobiDB-lite"/>
    </source>
</evidence>
<organism evidence="2 3">
    <name type="scientific">Gimesia aquarii</name>
    <dbReference type="NCBI Taxonomy" id="2527964"/>
    <lineage>
        <taxon>Bacteria</taxon>
        <taxon>Pseudomonadati</taxon>
        <taxon>Planctomycetota</taxon>
        <taxon>Planctomycetia</taxon>
        <taxon>Planctomycetales</taxon>
        <taxon>Planctomycetaceae</taxon>
        <taxon>Gimesia</taxon>
    </lineage>
</organism>
<proteinExistence type="predicted"/>
<dbReference type="EMBL" id="CP037920">
    <property type="protein sequence ID" value="QDT95842.1"/>
    <property type="molecule type" value="Genomic_DNA"/>
</dbReference>
<name>A0A517VS52_9PLAN</name>
<reference evidence="2 3" key="1">
    <citation type="submission" date="2019-03" db="EMBL/GenBank/DDBJ databases">
        <title>Deep-cultivation of Planctomycetes and their phenomic and genomic characterization uncovers novel biology.</title>
        <authorList>
            <person name="Wiegand S."/>
            <person name="Jogler M."/>
            <person name="Boedeker C."/>
            <person name="Pinto D."/>
            <person name="Vollmers J."/>
            <person name="Rivas-Marin E."/>
            <person name="Kohn T."/>
            <person name="Peeters S.H."/>
            <person name="Heuer A."/>
            <person name="Rast P."/>
            <person name="Oberbeckmann S."/>
            <person name="Bunk B."/>
            <person name="Jeske O."/>
            <person name="Meyerdierks A."/>
            <person name="Storesund J.E."/>
            <person name="Kallscheuer N."/>
            <person name="Luecker S."/>
            <person name="Lage O.M."/>
            <person name="Pohl T."/>
            <person name="Merkel B.J."/>
            <person name="Hornburger P."/>
            <person name="Mueller R.-W."/>
            <person name="Bruemmer F."/>
            <person name="Labrenz M."/>
            <person name="Spormann A.M."/>
            <person name="Op den Camp H."/>
            <person name="Overmann J."/>
            <person name="Amann R."/>
            <person name="Jetten M.S.M."/>
            <person name="Mascher T."/>
            <person name="Medema M.H."/>
            <person name="Devos D.P."/>
            <person name="Kaster A.-K."/>
            <person name="Ovreas L."/>
            <person name="Rohde M."/>
            <person name="Galperin M.Y."/>
            <person name="Jogler C."/>
        </authorList>
    </citation>
    <scope>NUCLEOTIDE SEQUENCE [LARGE SCALE GENOMIC DNA]</scope>
    <source>
        <strain evidence="2 3">V144</strain>
    </source>
</reference>
<dbReference type="AlphaFoldDB" id="A0A517VS52"/>
<protein>
    <submittedName>
        <fullName evidence="2">Uncharacterized protein</fullName>
    </submittedName>
</protein>
<evidence type="ECO:0000313" key="3">
    <source>
        <dbReference type="Proteomes" id="UP000318704"/>
    </source>
</evidence>
<accession>A0A517VS52</accession>
<feature type="region of interest" description="Disordered" evidence="1">
    <location>
        <begin position="1"/>
        <end position="22"/>
    </location>
</feature>